<dbReference type="RefSeq" id="WP_070976395.1">
    <property type="nucleotide sequence ID" value="NZ_JAEUWV010000010.1"/>
</dbReference>
<proteinExistence type="predicted"/>
<dbReference type="AlphaFoldDB" id="A0AAW5HWG5"/>
<dbReference type="EMBL" id="JAEUWV010000010">
    <property type="protein sequence ID" value="MCO6394828.1"/>
    <property type="molecule type" value="Genomic_DNA"/>
</dbReference>
<dbReference type="Proteomes" id="UP001205920">
    <property type="component" value="Unassembled WGS sequence"/>
</dbReference>
<sequence length="148" mass="17056">MQPVTQERIEAALDALELQYFRSSEDGLTRTAFPSIMCFFEVKDIGFKITSQWLGTAKMNADKSNLRLSINELNRSLPLVRAHPIQREDGALVALFEAPFFSSDGFSDEQLQSMLQFYFSIMHYAVEALDENFAHLKDKHPYKQEKEQ</sequence>
<protein>
    <submittedName>
        <fullName evidence="1">YbjN domain-containing protein</fullName>
    </submittedName>
</protein>
<name>A0AAW5HWG5_9CORY</name>
<organism evidence="1 2">
    <name type="scientific">Corynebacterium lipophilum</name>
    <dbReference type="NCBI Taxonomy" id="2804918"/>
    <lineage>
        <taxon>Bacteria</taxon>
        <taxon>Bacillati</taxon>
        <taxon>Actinomycetota</taxon>
        <taxon>Actinomycetes</taxon>
        <taxon>Mycobacteriales</taxon>
        <taxon>Corynebacteriaceae</taxon>
        <taxon>Corynebacterium</taxon>
    </lineage>
</organism>
<reference evidence="1 2" key="1">
    <citation type="submission" date="2021-01" db="EMBL/GenBank/DDBJ databases">
        <title>Identification and Characterization of Corynebacterium sp.</title>
        <authorList>
            <person name="Luo Q."/>
            <person name="Qu P."/>
            <person name="Chen Q."/>
        </authorList>
    </citation>
    <scope>NUCLEOTIDE SEQUENCE [LARGE SCALE GENOMIC DNA]</scope>
    <source>
        <strain evidence="1 2">MC-18</strain>
    </source>
</reference>
<keyword evidence="2" id="KW-1185">Reference proteome</keyword>
<gene>
    <name evidence="1" type="ORF">JMN37_07555</name>
</gene>
<evidence type="ECO:0000313" key="1">
    <source>
        <dbReference type="EMBL" id="MCO6394828.1"/>
    </source>
</evidence>
<dbReference type="InterPro" id="IPR019660">
    <property type="entry name" value="Put_sensory_transdc_reg_YbjN"/>
</dbReference>
<comment type="caution">
    <text evidence="1">The sequence shown here is derived from an EMBL/GenBank/DDBJ whole genome shotgun (WGS) entry which is preliminary data.</text>
</comment>
<evidence type="ECO:0000313" key="2">
    <source>
        <dbReference type="Proteomes" id="UP001205920"/>
    </source>
</evidence>
<accession>A0AAW5HWG5</accession>
<dbReference type="Pfam" id="PF10722">
    <property type="entry name" value="YbjN"/>
    <property type="match status" value="1"/>
</dbReference>